<dbReference type="RefSeq" id="XP_041151992.1">
    <property type="nucleotide sequence ID" value="XM_041301059.1"/>
</dbReference>
<dbReference type="GeneID" id="64594823"/>
<organism evidence="1 2">
    <name type="scientific">Suillus plorans</name>
    <dbReference type="NCBI Taxonomy" id="116603"/>
    <lineage>
        <taxon>Eukaryota</taxon>
        <taxon>Fungi</taxon>
        <taxon>Dikarya</taxon>
        <taxon>Basidiomycota</taxon>
        <taxon>Agaricomycotina</taxon>
        <taxon>Agaricomycetes</taxon>
        <taxon>Agaricomycetidae</taxon>
        <taxon>Boletales</taxon>
        <taxon>Suillineae</taxon>
        <taxon>Suillaceae</taxon>
        <taxon>Suillus</taxon>
    </lineage>
</organism>
<dbReference type="OrthoDB" id="2637047at2759"/>
<evidence type="ECO:0000313" key="1">
    <source>
        <dbReference type="EMBL" id="KAG1784507.1"/>
    </source>
</evidence>
<accession>A0A9P7A8S1</accession>
<gene>
    <name evidence="1" type="ORF">HD556DRAFT_1315019</name>
</gene>
<dbReference type="Proteomes" id="UP000719766">
    <property type="component" value="Unassembled WGS sequence"/>
</dbReference>
<proteinExistence type="predicted"/>
<sequence length="292" mass="33597">MRHSHPKLHKLRRCTSFEWIYNTCDNSDDSNDGRMVIRLGEDVAIYPLDDRAVQMQDGSLPVMSYWYGKVAEIYLKTGRQAQERRLAQNSVVLSEVCVGEYEVVLSNHTSVVDMYCVEDHANIVPYDEEDIAQHQIPTMTLYNRWTIDIEFSRRRNVMYMEGVNIRLTEDAELPDSNALRMKCHQWFNEKCVVDLGRQLHSNVKVTMPPVYRGIDFDPRFMSLLTMPIRRGGSCGIVGNAVILIKVKALLEEARKIGRLPEGWMDTLDQAMLLIGDAIIPRYYCINCTTAVI</sequence>
<evidence type="ECO:0000313" key="2">
    <source>
        <dbReference type="Proteomes" id="UP000719766"/>
    </source>
</evidence>
<comment type="caution">
    <text evidence="1">The sequence shown here is derived from an EMBL/GenBank/DDBJ whole genome shotgun (WGS) entry which is preliminary data.</text>
</comment>
<keyword evidence="2" id="KW-1185">Reference proteome</keyword>
<name>A0A9P7A8S1_9AGAM</name>
<protein>
    <submittedName>
        <fullName evidence="1">Uncharacterized protein</fullName>
    </submittedName>
</protein>
<dbReference type="AlphaFoldDB" id="A0A9P7A8S1"/>
<reference evidence="1" key="1">
    <citation type="journal article" date="2020" name="New Phytol.">
        <title>Comparative genomics reveals dynamic genome evolution in host specialist ectomycorrhizal fungi.</title>
        <authorList>
            <person name="Lofgren L.A."/>
            <person name="Nguyen N.H."/>
            <person name="Vilgalys R."/>
            <person name="Ruytinx J."/>
            <person name="Liao H.L."/>
            <person name="Branco S."/>
            <person name="Kuo A."/>
            <person name="LaButti K."/>
            <person name="Lipzen A."/>
            <person name="Andreopoulos W."/>
            <person name="Pangilinan J."/>
            <person name="Riley R."/>
            <person name="Hundley H."/>
            <person name="Na H."/>
            <person name="Barry K."/>
            <person name="Grigoriev I.V."/>
            <person name="Stajich J.E."/>
            <person name="Kennedy P.G."/>
        </authorList>
    </citation>
    <scope>NUCLEOTIDE SEQUENCE</scope>
    <source>
        <strain evidence="1">S12</strain>
    </source>
</reference>
<dbReference type="EMBL" id="JABBWE010000141">
    <property type="protein sequence ID" value="KAG1784507.1"/>
    <property type="molecule type" value="Genomic_DNA"/>
</dbReference>